<proteinExistence type="predicted"/>
<evidence type="ECO:0000313" key="2">
    <source>
        <dbReference type="Proteomes" id="UP000324015"/>
    </source>
</evidence>
<name>A0A5P2CVP1_STRVZ</name>
<gene>
    <name evidence="1" type="ORF">DEJ49_33105</name>
</gene>
<evidence type="ECO:0000313" key="1">
    <source>
        <dbReference type="EMBL" id="QES45181.1"/>
    </source>
</evidence>
<sequence length="117" mass="12635">MGYNMIAENPPTGTAAYLWISDGMMDDARQVMSLLGMLTDDGPPDWPAPGTATGIAYCALHGKSGHLAGPDGITAALKRWYAAPDHVRADITDQLAWWPDWIAYLERAAACGGFRVR</sequence>
<accession>A0A5P2CVP1</accession>
<protein>
    <submittedName>
        <fullName evidence="1">Uncharacterized protein</fullName>
    </submittedName>
</protein>
<dbReference type="RefSeq" id="WP_150187494.1">
    <property type="nucleotide sequence ID" value="NZ_CP029191.1"/>
</dbReference>
<reference evidence="1 2" key="1">
    <citation type="submission" date="2018-05" db="EMBL/GenBank/DDBJ databases">
        <title>Streptomyces venezuelae.</title>
        <authorList>
            <person name="Kim W."/>
            <person name="Lee N."/>
            <person name="Cho B.-K."/>
        </authorList>
    </citation>
    <scope>NUCLEOTIDE SEQUENCE [LARGE SCALE GENOMIC DNA]</scope>
    <source>
        <strain evidence="1 2">ATCC 14585</strain>
    </source>
</reference>
<dbReference type="Proteomes" id="UP000324015">
    <property type="component" value="Chromosome"/>
</dbReference>
<dbReference type="EMBL" id="CP029191">
    <property type="protein sequence ID" value="QES45181.1"/>
    <property type="molecule type" value="Genomic_DNA"/>
</dbReference>
<dbReference type="AlphaFoldDB" id="A0A5P2CVP1"/>
<organism evidence="1 2">
    <name type="scientific">Streptomyces venezuelae</name>
    <dbReference type="NCBI Taxonomy" id="54571"/>
    <lineage>
        <taxon>Bacteria</taxon>
        <taxon>Bacillati</taxon>
        <taxon>Actinomycetota</taxon>
        <taxon>Actinomycetes</taxon>
        <taxon>Kitasatosporales</taxon>
        <taxon>Streptomycetaceae</taxon>
        <taxon>Streptomyces</taxon>
    </lineage>
</organism>